<organism evidence="4 5">
    <name type="scientific">Texcoconibacillus texcoconensis</name>
    <dbReference type="NCBI Taxonomy" id="1095777"/>
    <lineage>
        <taxon>Bacteria</taxon>
        <taxon>Bacillati</taxon>
        <taxon>Bacillota</taxon>
        <taxon>Bacilli</taxon>
        <taxon>Bacillales</taxon>
        <taxon>Bacillaceae</taxon>
        <taxon>Texcoconibacillus</taxon>
    </lineage>
</organism>
<feature type="transmembrane region" description="Helical" evidence="3">
    <location>
        <begin position="12"/>
        <end position="35"/>
    </location>
</feature>
<keyword evidence="5" id="KW-1185">Reference proteome</keyword>
<gene>
    <name evidence="4" type="ORF">HNQ41_002304</name>
</gene>
<dbReference type="AlphaFoldDB" id="A0A840QRZ2"/>
<proteinExistence type="predicted"/>
<keyword evidence="2" id="KW-0178">Competence</keyword>
<dbReference type="NCBIfam" id="TIGR02532">
    <property type="entry name" value="IV_pilin_GFxxxE"/>
    <property type="match status" value="1"/>
</dbReference>
<comment type="subcellular location">
    <subcellularLocation>
        <location evidence="1">Cell surface</location>
    </subcellularLocation>
</comment>
<dbReference type="GO" id="GO:0009986">
    <property type="term" value="C:cell surface"/>
    <property type="evidence" value="ECO:0007669"/>
    <property type="project" value="UniProtKB-SubCell"/>
</dbReference>
<dbReference type="InterPro" id="IPR045584">
    <property type="entry name" value="Pilin-like"/>
</dbReference>
<evidence type="ECO:0000256" key="1">
    <source>
        <dbReference type="ARBA" id="ARBA00004241"/>
    </source>
</evidence>
<evidence type="ECO:0000313" key="5">
    <source>
        <dbReference type="Proteomes" id="UP000551878"/>
    </source>
</evidence>
<sequence length="139" mass="15295">MMNKTSSNEGAFTLIEVLIAIAIIGTFVGVFGFAMTNGVQTSVNNEARLDAMLTAQDYLEEIRAANSQEQFTALLHEDRLCDDNVTAVEIESASGEADLYEIEVRVSPESSTNVEAQLKTRLYDDVDVIEEGTYQCTEE</sequence>
<keyword evidence="3" id="KW-0472">Membrane</keyword>
<reference evidence="4 5" key="1">
    <citation type="submission" date="2020-08" db="EMBL/GenBank/DDBJ databases">
        <title>Genomic Encyclopedia of Type Strains, Phase IV (KMG-IV): sequencing the most valuable type-strain genomes for metagenomic binning, comparative biology and taxonomic classification.</title>
        <authorList>
            <person name="Goeker M."/>
        </authorList>
    </citation>
    <scope>NUCLEOTIDE SEQUENCE [LARGE SCALE GENOMIC DNA]</scope>
    <source>
        <strain evidence="4 5">DSM 24696</strain>
    </source>
</reference>
<dbReference type="SUPFAM" id="SSF54523">
    <property type="entry name" value="Pili subunits"/>
    <property type="match status" value="1"/>
</dbReference>
<dbReference type="Gene3D" id="3.30.700.10">
    <property type="entry name" value="Glycoprotein, Type 4 Pilin"/>
    <property type="match status" value="1"/>
</dbReference>
<protein>
    <submittedName>
        <fullName evidence="4">Prepilin-type N-terminal cleavage/methylation domain-containing protein</fullName>
    </submittedName>
</protein>
<keyword evidence="3" id="KW-0812">Transmembrane</keyword>
<dbReference type="GO" id="GO:0030420">
    <property type="term" value="P:establishment of competence for transformation"/>
    <property type="evidence" value="ECO:0007669"/>
    <property type="project" value="UniProtKB-KW"/>
</dbReference>
<evidence type="ECO:0000313" key="4">
    <source>
        <dbReference type="EMBL" id="MBB5174110.1"/>
    </source>
</evidence>
<keyword evidence="3" id="KW-1133">Transmembrane helix</keyword>
<evidence type="ECO:0000256" key="2">
    <source>
        <dbReference type="ARBA" id="ARBA00023287"/>
    </source>
</evidence>
<dbReference type="Proteomes" id="UP000551878">
    <property type="component" value="Unassembled WGS sequence"/>
</dbReference>
<dbReference type="Pfam" id="PF07963">
    <property type="entry name" value="N_methyl"/>
    <property type="match status" value="1"/>
</dbReference>
<evidence type="ECO:0000256" key="3">
    <source>
        <dbReference type="SAM" id="Phobius"/>
    </source>
</evidence>
<accession>A0A840QRZ2</accession>
<dbReference type="InterPro" id="IPR012902">
    <property type="entry name" value="N_methyl_site"/>
</dbReference>
<name>A0A840QRZ2_9BACI</name>
<comment type="caution">
    <text evidence="4">The sequence shown here is derived from an EMBL/GenBank/DDBJ whole genome shotgun (WGS) entry which is preliminary data.</text>
</comment>
<dbReference type="EMBL" id="JACHHB010000010">
    <property type="protein sequence ID" value="MBB5174110.1"/>
    <property type="molecule type" value="Genomic_DNA"/>
</dbReference>